<feature type="region of interest" description="Disordered" evidence="1">
    <location>
        <begin position="52"/>
        <end position="111"/>
    </location>
</feature>
<gene>
    <name evidence="2" type="ORF">DARMORV10_C06P38500.1</name>
</gene>
<reference evidence="2" key="1">
    <citation type="submission" date="2021-01" db="EMBL/GenBank/DDBJ databases">
        <authorList>
            <consortium name="Genoscope - CEA"/>
            <person name="William W."/>
        </authorList>
    </citation>
    <scope>NUCLEOTIDE SEQUENCE</scope>
</reference>
<name>A0A816QIQ7_BRANA</name>
<accession>A0A816QIQ7</accession>
<evidence type="ECO:0000313" key="2">
    <source>
        <dbReference type="EMBL" id="CAF2062387.1"/>
    </source>
</evidence>
<protein>
    <submittedName>
        <fullName evidence="2">(rape) hypothetical protein</fullName>
    </submittedName>
</protein>
<sequence length="169" mass="19531">MNSEIQLPYGEVMEVSLLHEENDCPRRPPGNAPLKDRKLGITQALALERIEAEKRRHDERQGYKTLDAHCPGQLEGKAAPPRQSHHSSENRGHYELSRRNNSEHTERSNMSQIPYGRRILTLYRPRFLSRDSLRHASPNSRSFTSQRFPPRTRAKNYRIVLSVSPIGQL</sequence>
<feature type="compositionally biased region" description="Basic and acidic residues" evidence="1">
    <location>
        <begin position="86"/>
        <end position="107"/>
    </location>
</feature>
<dbReference type="Proteomes" id="UP001295469">
    <property type="component" value="Chromosome C06"/>
</dbReference>
<organism evidence="2">
    <name type="scientific">Brassica napus</name>
    <name type="common">Rape</name>
    <dbReference type="NCBI Taxonomy" id="3708"/>
    <lineage>
        <taxon>Eukaryota</taxon>
        <taxon>Viridiplantae</taxon>
        <taxon>Streptophyta</taxon>
        <taxon>Embryophyta</taxon>
        <taxon>Tracheophyta</taxon>
        <taxon>Spermatophyta</taxon>
        <taxon>Magnoliopsida</taxon>
        <taxon>eudicotyledons</taxon>
        <taxon>Gunneridae</taxon>
        <taxon>Pentapetalae</taxon>
        <taxon>rosids</taxon>
        <taxon>malvids</taxon>
        <taxon>Brassicales</taxon>
        <taxon>Brassicaceae</taxon>
        <taxon>Brassiceae</taxon>
        <taxon>Brassica</taxon>
    </lineage>
</organism>
<dbReference type="EMBL" id="HG994370">
    <property type="protein sequence ID" value="CAF2062387.1"/>
    <property type="molecule type" value="Genomic_DNA"/>
</dbReference>
<evidence type="ECO:0000256" key="1">
    <source>
        <dbReference type="SAM" id="MobiDB-lite"/>
    </source>
</evidence>
<proteinExistence type="predicted"/>
<feature type="compositionally biased region" description="Basic and acidic residues" evidence="1">
    <location>
        <begin position="52"/>
        <end position="62"/>
    </location>
</feature>
<dbReference type="AlphaFoldDB" id="A0A816QIQ7"/>